<dbReference type="AlphaFoldDB" id="A0A6C0JC90"/>
<name>A0A6C0JC90_9ZZZZ</name>
<dbReference type="InterPro" id="IPR027417">
    <property type="entry name" value="P-loop_NTPase"/>
</dbReference>
<dbReference type="SUPFAM" id="SSF52540">
    <property type="entry name" value="P-loop containing nucleoside triphosphate hydrolases"/>
    <property type="match status" value="2"/>
</dbReference>
<protein>
    <submittedName>
        <fullName evidence="1">Uncharacterized protein</fullName>
    </submittedName>
</protein>
<sequence>MYMNLEEELNKHDKKCYKELVKNELYSEFKIYNKQFKFIKEELNKKIERIVKHITELKRNKIVILSGYPGSGKSTITKGLKDNNYKVLSLDDKIKDYKDMVDKTRYYMKRGMTKNIVLDGTFLKQEQIDMFEWVKGEKGHDLIIIHIDIPMIYAYFNNIKRCLDKRNKRTYVPYGVYISMEKSKTLIVPDKNSYIITYK</sequence>
<accession>A0A6C0JC90</accession>
<evidence type="ECO:0000313" key="1">
    <source>
        <dbReference type="EMBL" id="QHU02460.1"/>
    </source>
</evidence>
<organism evidence="1">
    <name type="scientific">viral metagenome</name>
    <dbReference type="NCBI Taxonomy" id="1070528"/>
    <lineage>
        <taxon>unclassified sequences</taxon>
        <taxon>metagenomes</taxon>
        <taxon>organismal metagenomes</taxon>
    </lineage>
</organism>
<reference evidence="1" key="1">
    <citation type="journal article" date="2020" name="Nature">
        <title>Giant virus diversity and host interactions through global metagenomics.</title>
        <authorList>
            <person name="Schulz F."/>
            <person name="Roux S."/>
            <person name="Paez-Espino D."/>
            <person name="Jungbluth S."/>
            <person name="Walsh D.A."/>
            <person name="Denef V.J."/>
            <person name="McMahon K.D."/>
            <person name="Konstantinidis K.T."/>
            <person name="Eloe-Fadrosh E.A."/>
            <person name="Kyrpides N.C."/>
            <person name="Woyke T."/>
        </authorList>
    </citation>
    <scope>NUCLEOTIDE SEQUENCE</scope>
    <source>
        <strain evidence="1">GVMAG-M-3300025880-75</strain>
    </source>
</reference>
<proteinExistence type="predicted"/>
<dbReference type="Gene3D" id="3.40.50.300">
    <property type="entry name" value="P-loop containing nucleotide triphosphate hydrolases"/>
    <property type="match status" value="1"/>
</dbReference>
<dbReference type="EMBL" id="MN740358">
    <property type="protein sequence ID" value="QHU02460.1"/>
    <property type="molecule type" value="Genomic_DNA"/>
</dbReference>